<dbReference type="RefSeq" id="XP_022841124.1">
    <property type="nucleotide sequence ID" value="XM_022982365.1"/>
</dbReference>
<dbReference type="GO" id="GO:0005829">
    <property type="term" value="C:cytosol"/>
    <property type="evidence" value="ECO:0007669"/>
    <property type="project" value="TreeGrafter"/>
</dbReference>
<dbReference type="FunCoup" id="A0A096PAF3">
    <property type="interactions" value="521"/>
</dbReference>
<dbReference type="FunFam" id="3.40.50.720:FF:000321">
    <property type="entry name" value="Chloroplast stem-loop binding protein of 41 kDa a, chloroplastic"/>
    <property type="match status" value="1"/>
</dbReference>
<accession>A0A096PAF3</accession>
<dbReference type="GO" id="GO:0003978">
    <property type="term" value="F:UDP-glucose 4-epimerase activity"/>
    <property type="evidence" value="ECO:0007669"/>
    <property type="project" value="TreeGrafter"/>
</dbReference>
<dbReference type="Gene3D" id="3.40.50.720">
    <property type="entry name" value="NAD(P)-binding Rossmann-like Domain"/>
    <property type="match status" value="1"/>
</dbReference>
<protein>
    <submittedName>
        <fullName evidence="2">NAD(P)-binding domain</fullName>
    </submittedName>
</protein>
<dbReference type="OrthoDB" id="419598at2759"/>
<dbReference type="EMBL" id="CAID01000015">
    <property type="protein sequence ID" value="CEG01715.1"/>
    <property type="molecule type" value="Genomic_DNA"/>
</dbReference>
<dbReference type="KEGG" id="ota:OT_ostta15g00900"/>
<dbReference type="InParanoid" id="A0A096PAF3"/>
<name>A0A096PAF3_OSTTA</name>
<dbReference type="GeneID" id="9837996"/>
<proteinExistence type="predicted"/>
<comment type="caution">
    <text evidence="2">The sequence shown here is derived from an EMBL/GenBank/DDBJ whole genome shotgun (WGS) entry which is preliminary data.</text>
</comment>
<feature type="domain" description="NAD-dependent epimerase/dehydratase" evidence="1">
    <location>
        <begin position="142"/>
        <end position="268"/>
    </location>
</feature>
<evidence type="ECO:0000259" key="1">
    <source>
        <dbReference type="Pfam" id="PF01370"/>
    </source>
</evidence>
<evidence type="ECO:0000313" key="2">
    <source>
        <dbReference type="EMBL" id="CEG01715.1"/>
    </source>
</evidence>
<dbReference type="InterPro" id="IPR036291">
    <property type="entry name" value="NAD(P)-bd_dom_sf"/>
</dbReference>
<reference evidence="2 3" key="2">
    <citation type="journal article" date="2014" name="BMC Genomics">
        <title>An improved genome of the model marine alga Ostreococcus tauri unfolds by assessing Illumina de novo assemblies.</title>
        <authorList>
            <person name="Blanc-Mathieu R."/>
            <person name="Verhelst B."/>
            <person name="Derelle E."/>
            <person name="Rombauts S."/>
            <person name="Bouget F.Y."/>
            <person name="Carre I."/>
            <person name="Chateau A."/>
            <person name="Eyre-Walker A."/>
            <person name="Grimsley N."/>
            <person name="Moreau H."/>
            <person name="Piegu B."/>
            <person name="Rivals E."/>
            <person name="Schackwitz W."/>
            <person name="Van de Peer Y."/>
            <person name="Piganeau G."/>
        </authorList>
    </citation>
    <scope>NUCLEOTIDE SEQUENCE [LARGE SCALE GENOMIC DNA]</scope>
    <source>
        <strain evidence="3">OTTH 0595 / CCAP 157/2 / RCC745</strain>
    </source>
</reference>
<dbReference type="Proteomes" id="UP000009170">
    <property type="component" value="Unassembled WGS sequence"/>
</dbReference>
<dbReference type="AlphaFoldDB" id="A0A096PAF3"/>
<evidence type="ECO:0000313" key="3">
    <source>
        <dbReference type="Proteomes" id="UP000009170"/>
    </source>
</evidence>
<dbReference type="Pfam" id="PF01370">
    <property type="entry name" value="Epimerase"/>
    <property type="match status" value="1"/>
</dbReference>
<keyword evidence="3" id="KW-1185">Reference proteome</keyword>
<dbReference type="GO" id="GO:0005996">
    <property type="term" value="P:monosaccharide metabolic process"/>
    <property type="evidence" value="ECO:0007669"/>
    <property type="project" value="TreeGrafter"/>
</dbReference>
<dbReference type="InterPro" id="IPR001509">
    <property type="entry name" value="Epimerase_deHydtase"/>
</dbReference>
<dbReference type="PANTHER" id="PTHR43725">
    <property type="entry name" value="UDP-GLUCOSE 4-EPIMERASE"/>
    <property type="match status" value="1"/>
</dbReference>
<organism evidence="2 3">
    <name type="scientific">Ostreococcus tauri</name>
    <name type="common">Marine green alga</name>
    <dbReference type="NCBI Taxonomy" id="70448"/>
    <lineage>
        <taxon>Eukaryota</taxon>
        <taxon>Viridiplantae</taxon>
        <taxon>Chlorophyta</taxon>
        <taxon>Mamiellophyceae</taxon>
        <taxon>Mamiellales</taxon>
        <taxon>Bathycoccaceae</taxon>
        <taxon>Ostreococcus</taxon>
    </lineage>
</organism>
<dbReference type="PANTHER" id="PTHR43725:SF6">
    <property type="entry name" value="CHLOROPLAST STEM-LOOP BINDING PROTEIN OF 41 KDA A, CHLOROPLASTIC"/>
    <property type="match status" value="1"/>
</dbReference>
<sequence>MALAAIQPLGAVALSSRKRTCFASRSTTRTPSRNARAHGVVDVSASGKKKVLIVNTNGGGHANIGFWLAKTLAGAGHEVTMNVVGAEDDKKMAKTPFSLFDEIRSMGVTTTWADPADVATKHAGAKFDVVVDNNGKDMDTVGPVADFAVAAGASQFLFVSSAGIYKPTPCPPHVEGDAVKETAGHAVVEAHLKTLPLKMSSFRPQYLTGYGSNKDCEEWFFDRLVRGRPVLVPGSGDQLSSVTHAEDLATMIAAAIGNDGAAGEIFNCVMPKAVTLNGMVELCAAAAGVEAKIINYDPKDVPDVEVKKAFPFRPIHFYSSSAKAQKVLGWSPKHPDLGAELKERFAYYKSTGRDAKEMAFEVDDKILAALGK</sequence>
<gene>
    <name evidence="2" type="ORF">OT_ostta15g00900</name>
</gene>
<dbReference type="SUPFAM" id="SSF51735">
    <property type="entry name" value="NAD(P)-binding Rossmann-fold domains"/>
    <property type="match status" value="1"/>
</dbReference>
<reference evidence="3" key="1">
    <citation type="journal article" date="2006" name="Proc. Natl. Acad. Sci. U.S.A.">
        <title>Genome analysis of the smallest free-living eukaryote Ostreococcus tauri unveils many unique features.</title>
        <authorList>
            <person name="Derelle E."/>
            <person name="Ferraz C."/>
            <person name="Rombauts S."/>
            <person name="Rouze P."/>
            <person name="Worden A.Z."/>
            <person name="Robbens S."/>
            <person name="Partensky F."/>
            <person name="Degroeve S."/>
            <person name="Echeynie S."/>
            <person name="Cooke R."/>
            <person name="Saeys Y."/>
            <person name="Wuyts J."/>
            <person name="Jabbari K."/>
            <person name="Bowler C."/>
            <person name="Panaud O."/>
            <person name="Piegu B."/>
            <person name="Ball S.G."/>
            <person name="Ral J.-P."/>
            <person name="Bouget F.-Y."/>
            <person name="Piganeau G."/>
            <person name="De Baets B."/>
            <person name="Picard A."/>
            <person name="Delseny M."/>
            <person name="Demaille J."/>
            <person name="Van de Peer Y."/>
            <person name="Moreau H."/>
        </authorList>
    </citation>
    <scope>NUCLEOTIDE SEQUENCE [LARGE SCALE GENOMIC DNA]</scope>
    <source>
        <strain evidence="3">OTTH 0595 / CCAP 157/2 / RCC745</strain>
    </source>
</reference>
<dbReference type="STRING" id="70448.A0A096PAF3"/>